<dbReference type="GO" id="GO:0030027">
    <property type="term" value="C:lamellipodium"/>
    <property type="evidence" value="ECO:0007669"/>
    <property type="project" value="TreeGrafter"/>
</dbReference>
<dbReference type="Pfam" id="PF00018">
    <property type="entry name" value="SH3_1"/>
    <property type="match status" value="1"/>
</dbReference>
<dbReference type="PROSITE" id="PS50002">
    <property type="entry name" value="SH3"/>
    <property type="match status" value="1"/>
</dbReference>
<dbReference type="PROSITE" id="PS51090">
    <property type="entry name" value="CORTACTIN"/>
    <property type="match status" value="1"/>
</dbReference>
<dbReference type="GO" id="GO:0051015">
    <property type="term" value="F:actin filament binding"/>
    <property type="evidence" value="ECO:0007669"/>
    <property type="project" value="TreeGrafter"/>
</dbReference>
<comment type="caution">
    <text evidence="7">The sequence shown here is derived from an EMBL/GenBank/DDBJ whole genome shotgun (WGS) entry which is preliminary data.</text>
</comment>
<gene>
    <name evidence="7" type="ORF">GSTENG00002055001</name>
</gene>
<evidence type="ECO:0000256" key="2">
    <source>
        <dbReference type="ARBA" id="ARBA00022553"/>
    </source>
</evidence>
<feature type="non-terminal residue" evidence="7">
    <location>
        <position position="310"/>
    </location>
</feature>
<dbReference type="PANTHER" id="PTHR10829">
    <property type="entry name" value="CORTACTIN AND DREBRIN"/>
    <property type="match status" value="1"/>
</dbReference>
<dbReference type="GO" id="GO:0030864">
    <property type="term" value="C:cortical actin cytoskeleton"/>
    <property type="evidence" value="ECO:0007669"/>
    <property type="project" value="TreeGrafter"/>
</dbReference>
<dbReference type="GO" id="GO:0016477">
    <property type="term" value="P:cell migration"/>
    <property type="evidence" value="ECO:0007669"/>
    <property type="project" value="TreeGrafter"/>
</dbReference>
<evidence type="ECO:0000259" key="6">
    <source>
        <dbReference type="PROSITE" id="PS50002"/>
    </source>
</evidence>
<dbReference type="KEGG" id="tng:GSTEN00002055G001"/>
<dbReference type="GO" id="GO:0030427">
    <property type="term" value="C:site of polarized growth"/>
    <property type="evidence" value="ECO:0007669"/>
    <property type="project" value="TreeGrafter"/>
</dbReference>
<keyword evidence="1 4" id="KW-0728">SH3 domain</keyword>
<evidence type="ECO:0000256" key="1">
    <source>
        <dbReference type="ARBA" id="ARBA00022443"/>
    </source>
</evidence>
<dbReference type="EMBL" id="CAAE01005071">
    <property type="protein sequence ID" value="CAF88576.1"/>
    <property type="molecule type" value="Genomic_DNA"/>
</dbReference>
<dbReference type="GO" id="GO:0005884">
    <property type="term" value="C:actin filament"/>
    <property type="evidence" value="ECO:0007669"/>
    <property type="project" value="TreeGrafter"/>
</dbReference>
<dbReference type="PANTHER" id="PTHR10829:SF15">
    <property type="entry name" value="SRC SUBSTRATE CORTACTIN"/>
    <property type="match status" value="1"/>
</dbReference>
<dbReference type="AlphaFoldDB" id="Q4TEV6"/>
<name>Q4TEV6_TETNG</name>
<evidence type="ECO:0000256" key="4">
    <source>
        <dbReference type="PROSITE-ProRule" id="PRU00192"/>
    </source>
</evidence>
<evidence type="ECO:0000313" key="7">
    <source>
        <dbReference type="EMBL" id="CAF88576.1"/>
    </source>
</evidence>
<dbReference type="InterPro" id="IPR003134">
    <property type="entry name" value="Hs1_Cortactin"/>
</dbReference>
<dbReference type="Gene3D" id="2.30.30.40">
    <property type="entry name" value="SH3 Domains"/>
    <property type="match status" value="1"/>
</dbReference>
<accession>Q4TEV6</accession>
<keyword evidence="2" id="KW-0597">Phosphoprotein</keyword>
<protein>
    <submittedName>
        <fullName evidence="7">(spotted green pufferfish) hypothetical protein</fullName>
    </submittedName>
</protein>
<dbReference type="OrthoDB" id="5971719at2759"/>
<feature type="domain" description="SH3" evidence="6">
    <location>
        <begin position="172"/>
        <end position="247"/>
    </location>
</feature>
<dbReference type="SMART" id="SM00326">
    <property type="entry name" value="SH3"/>
    <property type="match status" value="1"/>
</dbReference>
<feature type="compositionally biased region" description="Basic and acidic residues" evidence="5">
    <location>
        <begin position="55"/>
        <end position="98"/>
    </location>
</feature>
<dbReference type="InterPro" id="IPR036028">
    <property type="entry name" value="SH3-like_dom_sf"/>
</dbReference>
<proteinExistence type="predicted"/>
<organism evidence="7">
    <name type="scientific">Tetraodon nigroviridis</name>
    <name type="common">Spotted green pufferfish</name>
    <name type="synonym">Chelonodon nigroviridis</name>
    <dbReference type="NCBI Taxonomy" id="99883"/>
    <lineage>
        <taxon>Eukaryota</taxon>
        <taxon>Metazoa</taxon>
        <taxon>Chordata</taxon>
        <taxon>Craniata</taxon>
        <taxon>Vertebrata</taxon>
        <taxon>Euteleostomi</taxon>
        <taxon>Actinopterygii</taxon>
        <taxon>Neopterygii</taxon>
        <taxon>Teleostei</taxon>
        <taxon>Neoteleostei</taxon>
        <taxon>Acanthomorphata</taxon>
        <taxon>Eupercaria</taxon>
        <taxon>Tetraodontiformes</taxon>
        <taxon>Tetradontoidea</taxon>
        <taxon>Tetraodontidae</taxon>
        <taxon>Tetraodon</taxon>
    </lineage>
</organism>
<reference evidence="7" key="1">
    <citation type="journal article" date="2004" name="Nature">
        <title>Genome duplication in the teleost fish Tetraodon nigroviridis reveals the early vertebrate proto-karyotype.</title>
        <authorList>
            <person name="Jaillon O."/>
            <person name="Aury J.-M."/>
            <person name="Brunet F."/>
            <person name="Petit J.-L."/>
            <person name="Stange-Thomann N."/>
            <person name="Mauceli E."/>
            <person name="Bouneau L."/>
            <person name="Fischer C."/>
            <person name="Ozouf-Costaz C."/>
            <person name="Bernot A."/>
            <person name="Nicaud S."/>
            <person name="Jaffe D."/>
            <person name="Fisher S."/>
            <person name="Lutfalla G."/>
            <person name="Dossat C."/>
            <person name="Segurens B."/>
            <person name="Dasilva C."/>
            <person name="Salanoubat M."/>
            <person name="Levy M."/>
            <person name="Boudet N."/>
            <person name="Castellano S."/>
            <person name="Anthouard V."/>
            <person name="Jubin C."/>
            <person name="Castelli V."/>
            <person name="Katinka M."/>
            <person name="Vacherie B."/>
            <person name="Biemont C."/>
            <person name="Skalli Z."/>
            <person name="Cattolico L."/>
            <person name="Poulain J."/>
            <person name="De Berardinis V."/>
            <person name="Cruaud C."/>
            <person name="Duprat S."/>
            <person name="Brottier P."/>
            <person name="Coutanceau J.-P."/>
            <person name="Gouzy J."/>
            <person name="Parra G."/>
            <person name="Lardier G."/>
            <person name="Chapple C."/>
            <person name="McKernan K.J."/>
            <person name="McEwan P."/>
            <person name="Bosak S."/>
            <person name="Kellis M."/>
            <person name="Volff J.-N."/>
            <person name="Guigo R."/>
            <person name="Zody M.C."/>
            <person name="Mesirov J."/>
            <person name="Lindblad-Toh K."/>
            <person name="Birren B."/>
            <person name="Nusbaum C."/>
            <person name="Kahn D."/>
            <person name="Robinson-Rechavi M."/>
            <person name="Laudet V."/>
            <person name="Schachter V."/>
            <person name="Quetier F."/>
            <person name="Saurin W."/>
            <person name="Scarpelli C."/>
            <person name="Wincker P."/>
            <person name="Lander E.S."/>
            <person name="Weissenbach J."/>
            <person name="Roest Crollius H."/>
        </authorList>
    </citation>
    <scope>NUCLEOTIDE SEQUENCE [LARGE SCALE GENOMIC DNA]</scope>
</reference>
<reference evidence="7" key="2">
    <citation type="submission" date="2004-02" db="EMBL/GenBank/DDBJ databases">
        <authorList>
            <consortium name="Genoscope"/>
            <consortium name="Whitehead Institute Centre for Genome Research"/>
        </authorList>
    </citation>
    <scope>NUCLEOTIDE SEQUENCE</scope>
</reference>
<keyword evidence="3" id="KW-0677">Repeat</keyword>
<sequence length="310" mass="33805">SSTDYSKGFGGKFGVQKDRMDKAAGTFEEVEKPTPSYQKTKPVEAAGSNAGSIKARFENMAKQKEDEDRRRAEEERLRRQAKERQEQEEAQRKLEESARAPLPHPHPPALAPSWSHVPADAVWVQNSQQLDEEQEEPLYEVEVENRPADPEALYLSPDGTTAADEQQYYGEDLGITAVALYDYQAAGDDEISFDPDDVITNIEMIDEGWWRGVCRGLRPLPSQLRGGSAMRGRPARRPAGNLSADACVVASHLSLSSTLPLLHLRAVSHLYLLGGEPPGGGGLLLRGSSRCREAVSGESGCGAQPVGIPS</sequence>
<feature type="region of interest" description="Disordered" evidence="5">
    <location>
        <begin position="1"/>
        <end position="114"/>
    </location>
</feature>
<dbReference type="Pfam" id="PF02218">
    <property type="entry name" value="HS1_rep"/>
    <property type="match status" value="1"/>
</dbReference>
<dbReference type="GO" id="GO:0030833">
    <property type="term" value="P:regulation of actin filament polymerization"/>
    <property type="evidence" value="ECO:0007669"/>
    <property type="project" value="TreeGrafter"/>
</dbReference>
<evidence type="ECO:0000256" key="3">
    <source>
        <dbReference type="ARBA" id="ARBA00022737"/>
    </source>
</evidence>
<dbReference type="SUPFAM" id="SSF50044">
    <property type="entry name" value="SH3-domain"/>
    <property type="match status" value="1"/>
</dbReference>
<dbReference type="GO" id="GO:0005886">
    <property type="term" value="C:plasma membrane"/>
    <property type="evidence" value="ECO:0007669"/>
    <property type="project" value="TreeGrafter"/>
</dbReference>
<dbReference type="InterPro" id="IPR001452">
    <property type="entry name" value="SH3_domain"/>
</dbReference>
<evidence type="ECO:0000256" key="5">
    <source>
        <dbReference type="SAM" id="MobiDB-lite"/>
    </source>
</evidence>